<evidence type="ECO:0000256" key="1">
    <source>
        <dbReference type="ARBA" id="ARBA00004370"/>
    </source>
</evidence>
<dbReference type="GO" id="GO:0050852">
    <property type="term" value="P:T cell receptor signaling pathway"/>
    <property type="evidence" value="ECO:0007669"/>
    <property type="project" value="TreeGrafter"/>
</dbReference>
<dbReference type="GO" id="GO:0009897">
    <property type="term" value="C:external side of plasma membrane"/>
    <property type="evidence" value="ECO:0007669"/>
    <property type="project" value="TreeGrafter"/>
</dbReference>
<evidence type="ECO:0000313" key="11">
    <source>
        <dbReference type="Proteomes" id="UP001219934"/>
    </source>
</evidence>
<keyword evidence="7" id="KW-1133">Transmembrane helix</keyword>
<dbReference type="SMART" id="SM00408">
    <property type="entry name" value="IGc2"/>
    <property type="match status" value="2"/>
</dbReference>
<evidence type="ECO:0000256" key="4">
    <source>
        <dbReference type="ARBA" id="ARBA00023157"/>
    </source>
</evidence>
<gene>
    <name evidence="10" type="ORF">JOQ06_020357</name>
</gene>
<dbReference type="InterPro" id="IPR003598">
    <property type="entry name" value="Ig_sub2"/>
</dbReference>
<dbReference type="FunFam" id="2.60.40.10:FF:000142">
    <property type="entry name" value="V-set domain-containing T-cell activation inhibitor 1"/>
    <property type="match status" value="2"/>
</dbReference>
<proteinExistence type="predicted"/>
<dbReference type="InterPro" id="IPR036179">
    <property type="entry name" value="Ig-like_dom_sf"/>
</dbReference>
<dbReference type="SUPFAM" id="SSF48726">
    <property type="entry name" value="Immunoglobulin"/>
    <property type="match status" value="2"/>
</dbReference>
<evidence type="ECO:0000256" key="8">
    <source>
        <dbReference type="SAM" id="SignalP"/>
    </source>
</evidence>
<keyword evidence="7" id="KW-0812">Transmembrane</keyword>
<feature type="transmembrane region" description="Helical" evidence="7">
    <location>
        <begin position="402"/>
        <end position="425"/>
    </location>
</feature>
<keyword evidence="4" id="KW-1015">Disulfide bond</keyword>
<dbReference type="InterPro" id="IPR003599">
    <property type="entry name" value="Ig_sub"/>
</dbReference>
<reference evidence="10" key="1">
    <citation type="submission" date="2022-11" db="EMBL/GenBank/DDBJ databases">
        <title>Chromosome-level genome of Pogonophryne albipinna.</title>
        <authorList>
            <person name="Jo E."/>
        </authorList>
    </citation>
    <scope>NUCLEOTIDE SEQUENCE</scope>
    <source>
        <strain evidence="10">SGF0006</strain>
        <tissue evidence="10">Muscle</tissue>
    </source>
</reference>
<keyword evidence="2 8" id="KW-0732">Signal</keyword>
<dbReference type="Proteomes" id="UP001219934">
    <property type="component" value="Unassembled WGS sequence"/>
</dbReference>
<keyword evidence="6" id="KW-0393">Immunoglobulin domain</keyword>
<dbReference type="GO" id="GO:1903037">
    <property type="term" value="P:regulation of leukocyte cell-cell adhesion"/>
    <property type="evidence" value="ECO:0007669"/>
    <property type="project" value="UniProtKB-ARBA"/>
</dbReference>
<dbReference type="EMBL" id="JAPTMU010000001">
    <property type="protein sequence ID" value="KAJ4948834.1"/>
    <property type="molecule type" value="Genomic_DNA"/>
</dbReference>
<evidence type="ECO:0000256" key="5">
    <source>
        <dbReference type="ARBA" id="ARBA00023180"/>
    </source>
</evidence>
<dbReference type="Pfam" id="PF07686">
    <property type="entry name" value="V-set"/>
    <property type="match status" value="2"/>
</dbReference>
<evidence type="ECO:0000256" key="2">
    <source>
        <dbReference type="ARBA" id="ARBA00022729"/>
    </source>
</evidence>
<dbReference type="InterPro" id="IPR013783">
    <property type="entry name" value="Ig-like_fold"/>
</dbReference>
<name>A0AAD6BQX4_9TELE</name>
<dbReference type="Gene3D" id="2.60.40.10">
    <property type="entry name" value="Immunoglobulins"/>
    <property type="match status" value="2"/>
</dbReference>
<keyword evidence="3 7" id="KW-0472">Membrane</keyword>
<dbReference type="PROSITE" id="PS50835">
    <property type="entry name" value="IG_LIKE"/>
    <property type="match status" value="2"/>
</dbReference>
<evidence type="ECO:0000256" key="6">
    <source>
        <dbReference type="ARBA" id="ARBA00023319"/>
    </source>
</evidence>
<evidence type="ECO:0000256" key="7">
    <source>
        <dbReference type="SAM" id="Phobius"/>
    </source>
</evidence>
<dbReference type="PANTHER" id="PTHR24100">
    <property type="entry name" value="BUTYROPHILIN"/>
    <property type="match status" value="1"/>
</dbReference>
<evidence type="ECO:0000313" key="10">
    <source>
        <dbReference type="EMBL" id="KAJ4948834.1"/>
    </source>
</evidence>
<comment type="subcellular location">
    <subcellularLocation>
        <location evidence="1">Membrane</location>
    </subcellularLocation>
</comment>
<dbReference type="SMART" id="SM00406">
    <property type="entry name" value="IGv"/>
    <property type="match status" value="2"/>
</dbReference>
<feature type="domain" description="Ig-like" evidence="9">
    <location>
        <begin position="23"/>
        <end position="134"/>
    </location>
</feature>
<dbReference type="GO" id="GO:0001817">
    <property type="term" value="P:regulation of cytokine production"/>
    <property type="evidence" value="ECO:0007669"/>
    <property type="project" value="TreeGrafter"/>
</dbReference>
<accession>A0AAD6BQX4</accession>
<dbReference type="InterPro" id="IPR013106">
    <property type="entry name" value="Ig_V-set"/>
</dbReference>
<feature type="domain" description="Ig-like" evidence="9">
    <location>
        <begin position="251"/>
        <end position="368"/>
    </location>
</feature>
<keyword evidence="11" id="KW-1185">Reference proteome</keyword>
<dbReference type="AlphaFoldDB" id="A0AAD6BQX4"/>
<feature type="signal peptide" evidence="8">
    <location>
        <begin position="1"/>
        <end position="21"/>
    </location>
</feature>
<evidence type="ECO:0000256" key="3">
    <source>
        <dbReference type="ARBA" id="ARBA00023136"/>
    </source>
</evidence>
<organism evidence="10 11">
    <name type="scientific">Pogonophryne albipinna</name>
    <dbReference type="NCBI Taxonomy" id="1090488"/>
    <lineage>
        <taxon>Eukaryota</taxon>
        <taxon>Metazoa</taxon>
        <taxon>Chordata</taxon>
        <taxon>Craniata</taxon>
        <taxon>Vertebrata</taxon>
        <taxon>Euteleostomi</taxon>
        <taxon>Actinopterygii</taxon>
        <taxon>Neopterygii</taxon>
        <taxon>Teleostei</taxon>
        <taxon>Neoteleostei</taxon>
        <taxon>Acanthomorphata</taxon>
        <taxon>Eupercaria</taxon>
        <taxon>Perciformes</taxon>
        <taxon>Notothenioidei</taxon>
        <taxon>Pogonophryne</taxon>
    </lineage>
</organism>
<evidence type="ECO:0000259" key="9">
    <source>
        <dbReference type="PROSITE" id="PS50835"/>
    </source>
</evidence>
<dbReference type="InterPro" id="IPR007110">
    <property type="entry name" value="Ig-like_dom"/>
</dbReference>
<sequence>MPLLALAVFLSLVPWMEESQGRPQLIGSSETIRAPLGGDVTLPCVVQPQINMEDLTVMWWRPDTLVDPNWYVHLYLEKQHQEAQTMPSYAGRTDMFADGLKLGNVSLRIRNLQLSDDGRYRCIIPHLPLDTTIKLEVFEPISDDTLTTTQFPGNLQTPDPKNETDVKAAGLQGLRNQITSFLPCSKCGDKSIKCGIQTCSTPGHKWIDRGNNILKRKALLKGPVSTLSFLLVPDEDRAWILPLLIWALVLPVVVATEQIQGRPQPIRAPLGGDVTLPCVVQPQINMEDLTVMWWRPDTLVDPNWYVHLYLEHQHQEAQTMPSYAGRTDMFADGLKLGNVSLRIRNLQLSDDGRYRCIIPHLLLDTTIKLEVFEPISDDTLTKKQFPNLTTSDLEKGSHFHGLWFWFLVVCVPLILVALGVAACYLKNRGQNPLKYSVAQSSPAPGCPA</sequence>
<dbReference type="SMART" id="SM00409">
    <property type="entry name" value="IG"/>
    <property type="match status" value="2"/>
</dbReference>
<keyword evidence="5" id="KW-0325">Glycoprotein</keyword>
<feature type="chain" id="PRO_5041958129" description="Ig-like domain-containing protein" evidence="8">
    <location>
        <begin position="22"/>
        <end position="448"/>
    </location>
</feature>
<protein>
    <recommendedName>
        <fullName evidence="9">Ig-like domain-containing protein</fullName>
    </recommendedName>
</protein>
<dbReference type="InterPro" id="IPR050504">
    <property type="entry name" value="IgSF_BTN/MOG"/>
</dbReference>
<comment type="caution">
    <text evidence="10">The sequence shown here is derived from an EMBL/GenBank/DDBJ whole genome shotgun (WGS) entry which is preliminary data.</text>
</comment>
<dbReference type="GO" id="GO:0005102">
    <property type="term" value="F:signaling receptor binding"/>
    <property type="evidence" value="ECO:0007669"/>
    <property type="project" value="TreeGrafter"/>
</dbReference>
<dbReference type="GO" id="GO:0050863">
    <property type="term" value="P:regulation of T cell activation"/>
    <property type="evidence" value="ECO:0007669"/>
    <property type="project" value="UniProtKB-ARBA"/>
</dbReference>